<keyword evidence="3" id="KW-1185">Reference proteome</keyword>
<keyword evidence="1" id="KW-0472">Membrane</keyword>
<keyword evidence="1" id="KW-1133">Transmembrane helix</keyword>
<sequence length="110" mass="12230">MTPIPAATRLSFDYLTLLSVTLVAIGLALFIVFQAYRGYRHHQSRRMLFLATGLFLLTIVPFAFSIVVDSAGQLTTLEPRVRSYYLPMASRLSEVGGLGCLLYSLLIDVE</sequence>
<protein>
    <submittedName>
        <fullName evidence="2">Uncharacterized protein</fullName>
    </submittedName>
</protein>
<dbReference type="EMBL" id="FOZS01000001">
    <property type="protein sequence ID" value="SFS35066.1"/>
    <property type="molecule type" value="Genomic_DNA"/>
</dbReference>
<feature type="transmembrane region" description="Helical" evidence="1">
    <location>
        <begin position="88"/>
        <end position="107"/>
    </location>
</feature>
<evidence type="ECO:0000313" key="2">
    <source>
        <dbReference type="EMBL" id="SFS35066.1"/>
    </source>
</evidence>
<proteinExistence type="predicted"/>
<feature type="transmembrane region" description="Helical" evidence="1">
    <location>
        <begin position="14"/>
        <end position="36"/>
    </location>
</feature>
<accession>A0A1I6P4C4</accession>
<dbReference type="AlphaFoldDB" id="A0A1I6P4C4"/>
<gene>
    <name evidence="2" type="ORF">SAMN04488556_0316</name>
</gene>
<dbReference type="Proteomes" id="UP000199199">
    <property type="component" value="Unassembled WGS sequence"/>
</dbReference>
<keyword evidence="1" id="KW-0812">Transmembrane</keyword>
<feature type="transmembrane region" description="Helical" evidence="1">
    <location>
        <begin position="48"/>
        <end position="68"/>
    </location>
</feature>
<name>A0A1I6P4C4_9EURY</name>
<reference evidence="3" key="1">
    <citation type="submission" date="2016-10" db="EMBL/GenBank/DDBJ databases">
        <authorList>
            <person name="Varghese N."/>
            <person name="Submissions S."/>
        </authorList>
    </citation>
    <scope>NUCLEOTIDE SEQUENCE [LARGE SCALE GENOMIC DNA]</scope>
    <source>
        <strain evidence="3">DSM 22427</strain>
    </source>
</reference>
<organism evidence="2 3">
    <name type="scientific">Halostagnicola kamekurae</name>
    <dbReference type="NCBI Taxonomy" id="619731"/>
    <lineage>
        <taxon>Archaea</taxon>
        <taxon>Methanobacteriati</taxon>
        <taxon>Methanobacteriota</taxon>
        <taxon>Stenosarchaea group</taxon>
        <taxon>Halobacteria</taxon>
        <taxon>Halobacteriales</taxon>
        <taxon>Natrialbaceae</taxon>
        <taxon>Halostagnicola</taxon>
    </lineage>
</organism>
<dbReference type="RefSeq" id="WP_092900642.1">
    <property type="nucleotide sequence ID" value="NZ_FOZS01000001.1"/>
</dbReference>
<evidence type="ECO:0000256" key="1">
    <source>
        <dbReference type="SAM" id="Phobius"/>
    </source>
</evidence>
<evidence type="ECO:0000313" key="3">
    <source>
        <dbReference type="Proteomes" id="UP000199199"/>
    </source>
</evidence>
<dbReference type="OrthoDB" id="221164at2157"/>